<keyword evidence="2" id="KW-0378">Hydrolase</keyword>
<gene>
    <name evidence="5" type="ORF">ASEP1449_LOCUS6777</name>
</gene>
<name>A0A7S2UDT9_9STRA</name>
<dbReference type="Gene3D" id="1.10.3210.10">
    <property type="entry name" value="Hypothetical protein af1432"/>
    <property type="match status" value="1"/>
</dbReference>
<dbReference type="Pfam" id="PF13023">
    <property type="entry name" value="HD_3"/>
    <property type="match status" value="1"/>
</dbReference>
<evidence type="ECO:0000313" key="5">
    <source>
        <dbReference type="EMBL" id="CAD9814951.1"/>
    </source>
</evidence>
<dbReference type="InterPro" id="IPR039356">
    <property type="entry name" value="YfbR/HDDC2"/>
</dbReference>
<proteinExistence type="predicted"/>
<sequence>MDSLSFISDICGALKKIKRTGWKYRNVPLPESDADHMHRCAMCALLLSQPADARDDYSSENEKFHPSRVDQTRLLRMTVTHDLCESLAGDITPFCDPAVVASKYEKEKLAMEAIRKVVGDPLGEELFSLWKEYEDQDSVEALYCKDIDKFEMIVQAFEYEKEHLRQRSEVENISESPTPISPLQNSVPGSTPDVFSEPLRQFFVSTNKTMKSPLFRRLDKELRSRREEMLTKRGWDVTESERQKY</sequence>
<keyword evidence="1" id="KW-0479">Metal-binding</keyword>
<feature type="domain" description="HD" evidence="4">
    <location>
        <begin position="11"/>
        <end position="167"/>
    </location>
</feature>
<dbReference type="EMBL" id="HBHQ01010072">
    <property type="protein sequence ID" value="CAD9814951.1"/>
    <property type="molecule type" value="Transcribed_RNA"/>
</dbReference>
<dbReference type="GO" id="GO:0005737">
    <property type="term" value="C:cytoplasm"/>
    <property type="evidence" value="ECO:0007669"/>
    <property type="project" value="TreeGrafter"/>
</dbReference>
<dbReference type="GO" id="GO:0046872">
    <property type="term" value="F:metal ion binding"/>
    <property type="evidence" value="ECO:0007669"/>
    <property type="project" value="UniProtKB-KW"/>
</dbReference>
<evidence type="ECO:0000259" key="4">
    <source>
        <dbReference type="Pfam" id="PF13023"/>
    </source>
</evidence>
<protein>
    <recommendedName>
        <fullName evidence="4">HD domain-containing protein</fullName>
    </recommendedName>
</protein>
<dbReference type="InterPro" id="IPR006674">
    <property type="entry name" value="HD_domain"/>
</dbReference>
<evidence type="ECO:0000256" key="1">
    <source>
        <dbReference type="ARBA" id="ARBA00022723"/>
    </source>
</evidence>
<evidence type="ECO:0000256" key="3">
    <source>
        <dbReference type="SAM" id="MobiDB-lite"/>
    </source>
</evidence>
<dbReference type="PANTHER" id="PTHR11845:SF13">
    <property type="entry name" value="5'-DEOXYNUCLEOTIDASE HDDC2"/>
    <property type="match status" value="1"/>
</dbReference>
<evidence type="ECO:0000256" key="2">
    <source>
        <dbReference type="ARBA" id="ARBA00022801"/>
    </source>
</evidence>
<reference evidence="5" key="1">
    <citation type="submission" date="2021-01" db="EMBL/GenBank/DDBJ databases">
        <authorList>
            <person name="Corre E."/>
            <person name="Pelletier E."/>
            <person name="Niang G."/>
            <person name="Scheremetjew M."/>
            <person name="Finn R."/>
            <person name="Kale V."/>
            <person name="Holt S."/>
            <person name="Cochrane G."/>
            <person name="Meng A."/>
            <person name="Brown T."/>
            <person name="Cohen L."/>
        </authorList>
    </citation>
    <scope>NUCLEOTIDE SEQUENCE</scope>
    <source>
        <strain evidence="5">CCMP2084</strain>
    </source>
</reference>
<feature type="compositionally biased region" description="Polar residues" evidence="3">
    <location>
        <begin position="171"/>
        <end position="189"/>
    </location>
</feature>
<organism evidence="5">
    <name type="scientific">Attheya septentrionalis</name>
    <dbReference type="NCBI Taxonomy" id="420275"/>
    <lineage>
        <taxon>Eukaryota</taxon>
        <taxon>Sar</taxon>
        <taxon>Stramenopiles</taxon>
        <taxon>Ochrophyta</taxon>
        <taxon>Bacillariophyta</taxon>
        <taxon>Coscinodiscophyceae</taxon>
        <taxon>Chaetocerotophycidae</taxon>
        <taxon>Chaetocerotales</taxon>
        <taxon>Attheyaceae</taxon>
        <taxon>Attheya</taxon>
    </lineage>
</organism>
<dbReference type="GO" id="GO:0002953">
    <property type="term" value="F:5'-deoxynucleotidase activity"/>
    <property type="evidence" value="ECO:0007669"/>
    <property type="project" value="InterPro"/>
</dbReference>
<dbReference type="PANTHER" id="PTHR11845">
    <property type="entry name" value="5'-DEOXYNUCLEOTIDASE HDDC2"/>
    <property type="match status" value="1"/>
</dbReference>
<dbReference type="AlphaFoldDB" id="A0A7S2UDT9"/>
<feature type="region of interest" description="Disordered" evidence="3">
    <location>
        <begin position="170"/>
        <end position="191"/>
    </location>
</feature>
<dbReference type="SUPFAM" id="SSF109604">
    <property type="entry name" value="HD-domain/PDEase-like"/>
    <property type="match status" value="1"/>
</dbReference>
<accession>A0A7S2UDT9</accession>